<reference evidence="9 10" key="1">
    <citation type="submission" date="2015-03" db="EMBL/GenBank/DDBJ databases">
        <authorList>
            <person name="Hassan Y.I."/>
            <person name="Lepp D."/>
            <person name="Zhou T."/>
        </authorList>
    </citation>
    <scope>NUCLEOTIDE SEQUENCE [LARGE SCALE GENOMIC DNA]</scope>
    <source>
        <strain evidence="9 10">GH2-10</strain>
    </source>
</reference>
<dbReference type="Gene3D" id="3.40.50.300">
    <property type="entry name" value="P-loop containing nucleotide triphosphate hydrolases"/>
    <property type="match status" value="1"/>
</dbReference>
<keyword evidence="7" id="KW-0472">Membrane</keyword>
<dbReference type="Proteomes" id="UP000033514">
    <property type="component" value="Unassembled WGS sequence"/>
</dbReference>
<dbReference type="InterPro" id="IPR003439">
    <property type="entry name" value="ABC_transporter-like_ATP-bd"/>
</dbReference>
<keyword evidence="10" id="KW-1185">Reference proteome</keyword>
<protein>
    <submittedName>
        <fullName evidence="9">ABC transporter ATP-binding protein</fullName>
    </submittedName>
</protein>
<evidence type="ECO:0000259" key="8">
    <source>
        <dbReference type="PROSITE" id="PS50893"/>
    </source>
</evidence>
<dbReference type="GO" id="GO:0005886">
    <property type="term" value="C:plasma membrane"/>
    <property type="evidence" value="ECO:0007669"/>
    <property type="project" value="UniProtKB-SubCell"/>
</dbReference>
<dbReference type="PROSITE" id="PS00211">
    <property type="entry name" value="ABC_TRANSPORTER_1"/>
    <property type="match status" value="1"/>
</dbReference>
<dbReference type="InterPro" id="IPR003593">
    <property type="entry name" value="AAA+_ATPase"/>
</dbReference>
<dbReference type="OrthoDB" id="9815712at2"/>
<evidence type="ECO:0000313" key="9">
    <source>
        <dbReference type="EMBL" id="KKB80313.1"/>
    </source>
</evidence>
<comment type="caution">
    <text evidence="9">The sequence shown here is derived from an EMBL/GenBank/DDBJ whole genome shotgun (WGS) entry which is preliminary data.</text>
</comment>
<dbReference type="SUPFAM" id="SSF52540">
    <property type="entry name" value="P-loop containing nucleoside triphosphate hydrolases"/>
    <property type="match status" value="1"/>
</dbReference>
<dbReference type="InterPro" id="IPR017871">
    <property type="entry name" value="ABC_transporter-like_CS"/>
</dbReference>
<organism evidence="9 10">
    <name type="scientific">Devosia soli</name>
    <dbReference type="NCBI Taxonomy" id="361041"/>
    <lineage>
        <taxon>Bacteria</taxon>
        <taxon>Pseudomonadati</taxon>
        <taxon>Pseudomonadota</taxon>
        <taxon>Alphaproteobacteria</taxon>
        <taxon>Hyphomicrobiales</taxon>
        <taxon>Devosiaceae</taxon>
        <taxon>Devosia</taxon>
    </lineage>
</organism>
<keyword evidence="4" id="KW-1003">Cell membrane</keyword>
<dbReference type="CDD" id="cd03257">
    <property type="entry name" value="ABC_NikE_OppD_transporters"/>
    <property type="match status" value="1"/>
</dbReference>
<keyword evidence="3" id="KW-0813">Transport</keyword>
<sequence length="269" mass="28293">MTSLLTLKNLSVSTGGKTLIHGLSFSLEKGERLGLIGESGSGKSLTALAATGLLPAGLRASGSAILAGTEVIGAPERQLNTLRGTAAAIVFQEPLTALDPLMRVGKQVAEPLARRAKRDGQPLHSEALDQAVLALLTEVALPDPPRIARAYPHELSGGQRQRIAIAMALACKPDLLIADEPTTALDVTTQAEILALIDRLVRERNMALLFISHDLPVVANTVSRVVVLRQGEAVEAGSVANVFGNPQHDYTKSLLAAARSFDRALEGTP</sequence>
<dbReference type="AlphaFoldDB" id="A0A0F5LD71"/>
<dbReference type="PROSITE" id="PS50893">
    <property type="entry name" value="ABC_TRANSPORTER_2"/>
    <property type="match status" value="1"/>
</dbReference>
<dbReference type="PANTHER" id="PTHR43297:SF2">
    <property type="entry name" value="DIPEPTIDE TRANSPORT ATP-BINDING PROTEIN DPPD"/>
    <property type="match status" value="1"/>
</dbReference>
<evidence type="ECO:0000256" key="6">
    <source>
        <dbReference type="ARBA" id="ARBA00022840"/>
    </source>
</evidence>
<dbReference type="PANTHER" id="PTHR43297">
    <property type="entry name" value="OLIGOPEPTIDE TRANSPORT ATP-BINDING PROTEIN APPD"/>
    <property type="match status" value="1"/>
</dbReference>
<evidence type="ECO:0000256" key="1">
    <source>
        <dbReference type="ARBA" id="ARBA00004417"/>
    </source>
</evidence>
<feature type="domain" description="ABC transporter" evidence="8">
    <location>
        <begin position="5"/>
        <end position="255"/>
    </location>
</feature>
<evidence type="ECO:0000256" key="7">
    <source>
        <dbReference type="ARBA" id="ARBA00023136"/>
    </source>
</evidence>
<dbReference type="InterPro" id="IPR050388">
    <property type="entry name" value="ABC_Ni/Peptide_Import"/>
</dbReference>
<dbReference type="STRING" id="361041.VW35_07895"/>
<dbReference type="RefSeq" id="WP_046142376.1">
    <property type="nucleotide sequence ID" value="NZ_LAJG01000014.1"/>
</dbReference>
<evidence type="ECO:0000256" key="4">
    <source>
        <dbReference type="ARBA" id="ARBA00022475"/>
    </source>
</evidence>
<accession>A0A0F5LD71</accession>
<keyword evidence="5" id="KW-0547">Nucleotide-binding</keyword>
<evidence type="ECO:0000256" key="3">
    <source>
        <dbReference type="ARBA" id="ARBA00022448"/>
    </source>
</evidence>
<dbReference type="GO" id="GO:0005524">
    <property type="term" value="F:ATP binding"/>
    <property type="evidence" value="ECO:0007669"/>
    <property type="project" value="UniProtKB-KW"/>
</dbReference>
<evidence type="ECO:0000256" key="2">
    <source>
        <dbReference type="ARBA" id="ARBA00005417"/>
    </source>
</evidence>
<dbReference type="SMART" id="SM00382">
    <property type="entry name" value="AAA"/>
    <property type="match status" value="1"/>
</dbReference>
<dbReference type="Pfam" id="PF00005">
    <property type="entry name" value="ABC_tran"/>
    <property type="match status" value="1"/>
</dbReference>
<dbReference type="PATRIC" id="fig|361041.3.peg.920"/>
<name>A0A0F5LD71_9HYPH</name>
<keyword evidence="6 9" id="KW-0067">ATP-binding</keyword>
<gene>
    <name evidence="9" type="ORF">VW35_07895</name>
</gene>
<evidence type="ECO:0000313" key="10">
    <source>
        <dbReference type="Proteomes" id="UP000033514"/>
    </source>
</evidence>
<evidence type="ECO:0000256" key="5">
    <source>
        <dbReference type="ARBA" id="ARBA00022741"/>
    </source>
</evidence>
<comment type="similarity">
    <text evidence="2">Belongs to the ABC transporter superfamily.</text>
</comment>
<proteinExistence type="inferred from homology"/>
<dbReference type="GO" id="GO:0016887">
    <property type="term" value="F:ATP hydrolysis activity"/>
    <property type="evidence" value="ECO:0007669"/>
    <property type="project" value="InterPro"/>
</dbReference>
<dbReference type="EMBL" id="LAJG01000014">
    <property type="protein sequence ID" value="KKB80313.1"/>
    <property type="molecule type" value="Genomic_DNA"/>
</dbReference>
<comment type="subcellular location">
    <subcellularLocation>
        <location evidence="1">Cell inner membrane</location>
        <topology evidence="1">Peripheral membrane protein</topology>
    </subcellularLocation>
</comment>
<dbReference type="InterPro" id="IPR027417">
    <property type="entry name" value="P-loop_NTPase"/>
</dbReference>